<reference evidence="7 8" key="1">
    <citation type="journal article" date="2012" name="Science">
        <title>The Paleozoic origin of enzymatic lignin decomposition reconstructed from 31 fungal genomes.</title>
        <authorList>
            <person name="Floudas D."/>
            <person name="Binder M."/>
            <person name="Riley R."/>
            <person name="Barry K."/>
            <person name="Blanchette R.A."/>
            <person name="Henrissat B."/>
            <person name="Martinez A.T."/>
            <person name="Otillar R."/>
            <person name="Spatafora J.W."/>
            <person name="Yadav J.S."/>
            <person name="Aerts A."/>
            <person name="Benoit I."/>
            <person name="Boyd A."/>
            <person name="Carlson A."/>
            <person name="Copeland A."/>
            <person name="Coutinho P.M."/>
            <person name="de Vries R.P."/>
            <person name="Ferreira P."/>
            <person name="Findley K."/>
            <person name="Foster B."/>
            <person name="Gaskell J."/>
            <person name="Glotzer D."/>
            <person name="Gorecki P."/>
            <person name="Heitman J."/>
            <person name="Hesse C."/>
            <person name="Hori C."/>
            <person name="Igarashi K."/>
            <person name="Jurgens J.A."/>
            <person name="Kallen N."/>
            <person name="Kersten P."/>
            <person name="Kohler A."/>
            <person name="Kuees U."/>
            <person name="Kumar T.K.A."/>
            <person name="Kuo A."/>
            <person name="LaButti K."/>
            <person name="Larrondo L.F."/>
            <person name="Lindquist E."/>
            <person name="Ling A."/>
            <person name="Lombard V."/>
            <person name="Lucas S."/>
            <person name="Lundell T."/>
            <person name="Martin R."/>
            <person name="McLaughlin D.J."/>
            <person name="Morgenstern I."/>
            <person name="Morin E."/>
            <person name="Murat C."/>
            <person name="Nagy L.G."/>
            <person name="Nolan M."/>
            <person name="Ohm R.A."/>
            <person name="Patyshakuliyeva A."/>
            <person name="Rokas A."/>
            <person name="Ruiz-Duenas F.J."/>
            <person name="Sabat G."/>
            <person name="Salamov A."/>
            <person name="Samejima M."/>
            <person name="Schmutz J."/>
            <person name="Slot J.C."/>
            <person name="St John F."/>
            <person name="Stenlid J."/>
            <person name="Sun H."/>
            <person name="Sun S."/>
            <person name="Syed K."/>
            <person name="Tsang A."/>
            <person name="Wiebenga A."/>
            <person name="Young D."/>
            <person name="Pisabarro A."/>
            <person name="Eastwood D.C."/>
            <person name="Martin F."/>
            <person name="Cullen D."/>
            <person name="Grigoriev I.V."/>
            <person name="Hibbett D.S."/>
        </authorList>
    </citation>
    <scope>NUCLEOTIDE SEQUENCE [LARGE SCALE GENOMIC DNA]</scope>
    <source>
        <strain evidence="7 8">DJM-731 SS1</strain>
    </source>
</reference>
<feature type="region of interest" description="Disordered" evidence="5">
    <location>
        <begin position="208"/>
        <end position="241"/>
    </location>
</feature>
<dbReference type="PANTHER" id="PTHR47968:SF13">
    <property type="entry name" value="KINESIN-LIKE PROTEIN KIF19 ISOFORM X1"/>
    <property type="match status" value="1"/>
</dbReference>
<dbReference type="InterPro" id="IPR001752">
    <property type="entry name" value="Kinesin_motor_dom"/>
</dbReference>
<dbReference type="HOGENOM" id="CLU_001485_21_0_1"/>
<feature type="region of interest" description="Disordered" evidence="5">
    <location>
        <begin position="337"/>
        <end position="356"/>
    </location>
</feature>
<feature type="binding site" evidence="4">
    <location>
        <begin position="103"/>
        <end position="110"/>
    </location>
    <ligand>
        <name>ATP</name>
        <dbReference type="ChEBI" id="CHEBI:30616"/>
    </ligand>
</feature>
<feature type="domain" description="Kinesin motor" evidence="6">
    <location>
        <begin position="250"/>
        <end position="289"/>
    </location>
</feature>
<evidence type="ECO:0000313" key="7">
    <source>
        <dbReference type="EMBL" id="EJU06219.1"/>
    </source>
</evidence>
<dbReference type="Pfam" id="PF00225">
    <property type="entry name" value="Kinesin"/>
    <property type="match status" value="2"/>
</dbReference>
<comment type="caution">
    <text evidence="4">Lacks conserved residue(s) required for the propagation of feature annotation.</text>
</comment>
<feature type="region of interest" description="Disordered" evidence="5">
    <location>
        <begin position="569"/>
        <end position="714"/>
    </location>
</feature>
<dbReference type="GeneID" id="63690714"/>
<dbReference type="STRING" id="1858805.M5GBB1"/>
<name>M5GBB1_DACPD</name>
<dbReference type="SUPFAM" id="SSF52540">
    <property type="entry name" value="P-loop containing nucleoside triphosphate hydrolases"/>
    <property type="match status" value="1"/>
</dbReference>
<dbReference type="GO" id="GO:0007018">
    <property type="term" value="P:microtubule-based movement"/>
    <property type="evidence" value="ECO:0007669"/>
    <property type="project" value="InterPro"/>
</dbReference>
<accession>M5GBB1</accession>
<dbReference type="OrthoDB" id="3176171at2759"/>
<feature type="domain" description="Kinesin motor" evidence="6">
    <location>
        <begin position="1"/>
        <end position="249"/>
    </location>
</feature>
<proteinExistence type="inferred from homology"/>
<dbReference type="GO" id="GO:0005874">
    <property type="term" value="C:microtubule"/>
    <property type="evidence" value="ECO:0007669"/>
    <property type="project" value="UniProtKB-KW"/>
</dbReference>
<evidence type="ECO:0000256" key="3">
    <source>
        <dbReference type="ARBA" id="ARBA00023175"/>
    </source>
</evidence>
<keyword evidence="3 4" id="KW-0505">Motor protein</keyword>
<evidence type="ECO:0000256" key="2">
    <source>
        <dbReference type="ARBA" id="ARBA00023054"/>
    </source>
</evidence>
<gene>
    <name evidence="7" type="ORF">DACRYDRAFT_60856</name>
</gene>
<feature type="compositionally biased region" description="Basic and acidic residues" evidence="5">
    <location>
        <begin position="631"/>
        <end position="642"/>
    </location>
</feature>
<keyword evidence="4" id="KW-0067">ATP-binding</keyword>
<keyword evidence="8" id="KW-1185">Reference proteome</keyword>
<feature type="region of interest" description="Disordered" evidence="5">
    <location>
        <begin position="749"/>
        <end position="791"/>
    </location>
</feature>
<evidence type="ECO:0000256" key="4">
    <source>
        <dbReference type="PROSITE-ProRule" id="PRU00283"/>
    </source>
</evidence>
<evidence type="ECO:0000259" key="6">
    <source>
        <dbReference type="PROSITE" id="PS50067"/>
    </source>
</evidence>
<comment type="similarity">
    <text evidence="4">Belongs to the TRAFAC class myosin-kinesin ATPase superfamily. Kinesin family.</text>
</comment>
<feature type="region of interest" description="Disordered" evidence="5">
    <location>
        <begin position="813"/>
        <end position="834"/>
    </location>
</feature>
<protein>
    <submittedName>
        <fullName evidence="7">Kinesin-domain-containing protein</fullName>
    </submittedName>
</protein>
<dbReference type="GO" id="GO:0005524">
    <property type="term" value="F:ATP binding"/>
    <property type="evidence" value="ECO:0007669"/>
    <property type="project" value="UniProtKB-UniRule"/>
</dbReference>
<dbReference type="InterPro" id="IPR036961">
    <property type="entry name" value="Kinesin_motor_dom_sf"/>
</dbReference>
<feature type="compositionally biased region" description="Low complexity" evidence="5">
    <location>
        <begin position="657"/>
        <end position="676"/>
    </location>
</feature>
<evidence type="ECO:0000256" key="5">
    <source>
        <dbReference type="SAM" id="MobiDB-lite"/>
    </source>
</evidence>
<keyword evidence="1" id="KW-0493">Microtubule</keyword>
<evidence type="ECO:0000313" key="8">
    <source>
        <dbReference type="Proteomes" id="UP000030653"/>
    </source>
</evidence>
<dbReference type="OMA" id="RWRKAEM"/>
<dbReference type="Proteomes" id="UP000030653">
    <property type="component" value="Unassembled WGS sequence"/>
</dbReference>
<dbReference type="AlphaFoldDB" id="M5GBB1"/>
<dbReference type="InterPro" id="IPR027417">
    <property type="entry name" value="P-loop_NTPase"/>
</dbReference>
<organism evidence="7 8">
    <name type="scientific">Dacryopinax primogenitus (strain DJM 731)</name>
    <name type="common">Brown rot fungus</name>
    <dbReference type="NCBI Taxonomy" id="1858805"/>
    <lineage>
        <taxon>Eukaryota</taxon>
        <taxon>Fungi</taxon>
        <taxon>Dikarya</taxon>
        <taxon>Basidiomycota</taxon>
        <taxon>Agaricomycotina</taxon>
        <taxon>Dacrymycetes</taxon>
        <taxon>Dacrymycetales</taxon>
        <taxon>Dacrymycetaceae</taxon>
        <taxon>Dacryopinax</taxon>
    </lineage>
</organism>
<dbReference type="GO" id="GO:0003777">
    <property type="term" value="F:microtubule motor activity"/>
    <property type="evidence" value="ECO:0007669"/>
    <property type="project" value="InterPro"/>
</dbReference>
<dbReference type="InterPro" id="IPR027640">
    <property type="entry name" value="Kinesin-like_fam"/>
</dbReference>
<dbReference type="Gene3D" id="3.40.850.10">
    <property type="entry name" value="Kinesin motor domain"/>
    <property type="match status" value="2"/>
</dbReference>
<dbReference type="SMART" id="SM00129">
    <property type="entry name" value="KISc"/>
    <property type="match status" value="1"/>
</dbReference>
<dbReference type="PROSITE" id="PS50067">
    <property type="entry name" value="KINESIN_MOTOR_2"/>
    <property type="match status" value="2"/>
</dbReference>
<keyword evidence="4" id="KW-0547">Nucleotide-binding</keyword>
<dbReference type="RefSeq" id="XP_040633113.1">
    <property type="nucleotide sequence ID" value="XM_040775652.1"/>
</dbReference>
<dbReference type="GO" id="GO:0008017">
    <property type="term" value="F:microtubule binding"/>
    <property type="evidence" value="ECO:0007669"/>
    <property type="project" value="InterPro"/>
</dbReference>
<feature type="region of interest" description="Disordered" evidence="5">
    <location>
        <begin position="855"/>
        <end position="875"/>
    </location>
</feature>
<dbReference type="PANTHER" id="PTHR47968">
    <property type="entry name" value="CENTROMERE PROTEIN E"/>
    <property type="match status" value="1"/>
</dbReference>
<sequence length="916" mass="100871">MPFLGGGNLATPRKLSTGKTLRHIVKCMDDQVLVFDPPDDDAPRTLAKGGFLAPGTRRFKDQRYKFDRVFDERAGQQEVFEHTTKSLLDGIFNGYNATVFAYGATGCGKTHTISGSDLDQGVIYRTMNELFNRIEEIKDETIVELSVSYLEIYNENIRDLLTDGAVPAPRGGLQLREDKTNRVTVANLIEMRPTTAEEVQEIVQIGNARRTQSPTHANETSSRSHAVLQVNVTQSPRTASTTETRLTRLLKFSLGGNCKTVMIVCVAPTSQHYDDTQNTLKYANRAKEIKTKVSKNLINVDRHVAQYVEAIQRLNTEVAELKAKLAGKLSTENEVDKRRKADAKADADKAKQDMVSRAEQARPVICDGASHEATRDAADIVLRTIRPRLIHLEAESARGELPANLQAERDYLIAMAAPHQRFLQSPASAQSVQRSENARSMLEATFRAVSERRSSNLDETSVENIKLLSSVQRVETEVARVSARENALKTALEQQSKIITQMMGVLAQCTSALREGSKTEDESVRVMLMNAAETSHASMMAVLGTEETPVPTFNFNVSMFDTISSFPTQTFPNKNAAVPPRKRTSLMPSDTHKSPGRRLSAIRSPRKSLRRQSVTTSASMPRLAPLVNKKPPVEKKSLRWADEAGEGSIDDAGKGGAAPPANDSILSQKRSSSSSEAEWEDEKTDDSISIAKETSFTLPAPRRPRSSRFDPGYLKSQAAGARRLESLGEEDEDIENQFRVVIPKKSDRKTLPLAERVNLPSPEESDESSITSNDTYKPREPSSPPPKGNKLMIAPLSATKVRRMSNIGPIRMQKTKRRSSLIPQPPSMHDSVDAPAPRASVLGGAAKRVMVTGEDAARRSPMKKGRRTSSISGSMMVSASTRGLFKAPIRPFPMSISMDFNPSAESGAMKSKTAWR</sequence>
<evidence type="ECO:0000256" key="1">
    <source>
        <dbReference type="ARBA" id="ARBA00022701"/>
    </source>
</evidence>
<keyword evidence="2" id="KW-0175">Coiled coil</keyword>
<dbReference type="PRINTS" id="PR00380">
    <property type="entry name" value="KINESINHEAVY"/>
</dbReference>
<dbReference type="EMBL" id="JH795855">
    <property type="protein sequence ID" value="EJU06219.1"/>
    <property type="molecule type" value="Genomic_DNA"/>
</dbReference>
<feature type="compositionally biased region" description="Polar residues" evidence="5">
    <location>
        <begin position="209"/>
        <end position="241"/>
    </location>
</feature>